<dbReference type="RefSeq" id="WP_198916491.1">
    <property type="nucleotide sequence ID" value="NZ_JAEKPD010000009.1"/>
</dbReference>
<dbReference type="GO" id="GO:0008933">
    <property type="term" value="F:peptidoglycan lytic transglycosylase activity"/>
    <property type="evidence" value="ECO:0007669"/>
    <property type="project" value="TreeGrafter"/>
</dbReference>
<dbReference type="AlphaFoldDB" id="A0A934MDA4"/>
<dbReference type="PANTHER" id="PTHR30163:SF8">
    <property type="entry name" value="LYTIC MUREIN TRANSGLYCOSYLASE"/>
    <property type="match status" value="1"/>
</dbReference>
<evidence type="ECO:0000259" key="3">
    <source>
        <dbReference type="Pfam" id="PF13406"/>
    </source>
</evidence>
<dbReference type="Proteomes" id="UP000642488">
    <property type="component" value="Unassembled WGS sequence"/>
</dbReference>
<dbReference type="InterPro" id="IPR023346">
    <property type="entry name" value="Lysozyme-like_dom_sf"/>
</dbReference>
<dbReference type="GO" id="GO:0009253">
    <property type="term" value="P:peptidoglycan catabolic process"/>
    <property type="evidence" value="ECO:0007669"/>
    <property type="project" value="TreeGrafter"/>
</dbReference>
<evidence type="ECO:0000256" key="1">
    <source>
        <dbReference type="SAM" id="MobiDB-lite"/>
    </source>
</evidence>
<feature type="compositionally biased region" description="Low complexity" evidence="1">
    <location>
        <begin position="26"/>
        <end position="42"/>
    </location>
</feature>
<dbReference type="InterPro" id="IPR011970">
    <property type="entry name" value="MltB_2"/>
</dbReference>
<name>A0A934MDA4_9RHOB</name>
<dbReference type="Gene3D" id="1.10.8.350">
    <property type="entry name" value="Bacterial muramidase"/>
    <property type="match status" value="1"/>
</dbReference>
<feature type="compositionally biased region" description="Basic and acidic residues" evidence="1">
    <location>
        <begin position="43"/>
        <end position="53"/>
    </location>
</feature>
<proteinExistence type="predicted"/>
<dbReference type="InterPro" id="IPR036366">
    <property type="entry name" value="PGBDSf"/>
</dbReference>
<dbReference type="InterPro" id="IPR036365">
    <property type="entry name" value="PGBD-like_sf"/>
</dbReference>
<keyword evidence="5" id="KW-1185">Reference proteome</keyword>
<protein>
    <submittedName>
        <fullName evidence="4">Lytic murein transglycosylase</fullName>
    </submittedName>
</protein>
<sequence length="449" mass="48037">MRRMTMALMSMTLGGAAFGQEDTVRPAPRIDATPPTAAAAPDAEARAEPEDIQRPQTRPADLNDAQAKAEAARDAAFRDWLAAFRGRALTQGVSSATFDAAMTDVSYLSDVIDRDRNQAEFTMPIWTYLDRAVSDARVEAGQAALAKQARLLEAIETRYGVEKEIVAAVWGMESAYGTRRGDLPVMSSLATLAHDGRRGRFFEAQLVAALQILQAGDVTAPDMLGSWAGAMGHTQFIPTSFIAYAVDFTGDGKRDIWGDNPADALASTAAYLSGFGWVTGQPWGVEVQLPDDFDYALAARSVKKLPSDWAGLGVTAVSGEPVDDYGEASILLPAGAAGVAFMTFPNFAVIERYNAADAYVIGVGHLADRIGGGDPFQAEWPRDERALSFDERVELQELLTAAGFNTRGADGKIGPNSITAIRGFQRARGLSPDGYASLSLLNTLRDRSG</sequence>
<dbReference type="InterPro" id="IPR043426">
    <property type="entry name" value="MltB-like"/>
</dbReference>
<gene>
    <name evidence="4" type="ORF">ILP92_11235</name>
</gene>
<dbReference type="Gene3D" id="1.10.530.10">
    <property type="match status" value="1"/>
</dbReference>
<dbReference type="SUPFAM" id="SSF47090">
    <property type="entry name" value="PGBD-like"/>
    <property type="match status" value="1"/>
</dbReference>
<dbReference type="Gene3D" id="1.10.101.10">
    <property type="entry name" value="PGBD-like superfamily/PGBD"/>
    <property type="match status" value="1"/>
</dbReference>
<dbReference type="FunFam" id="1.10.8.350:FF:000001">
    <property type="entry name" value="Lytic murein transglycosylase B"/>
    <property type="match status" value="1"/>
</dbReference>
<feature type="domain" description="Peptidoglycan binding-like" evidence="2">
    <location>
        <begin position="391"/>
        <end position="443"/>
    </location>
</feature>
<dbReference type="Pfam" id="PF13406">
    <property type="entry name" value="SLT_2"/>
    <property type="match status" value="1"/>
</dbReference>
<organism evidence="4 5">
    <name type="scientific">Palleronia pontilimi</name>
    <dbReference type="NCBI Taxonomy" id="1964209"/>
    <lineage>
        <taxon>Bacteria</taxon>
        <taxon>Pseudomonadati</taxon>
        <taxon>Pseudomonadota</taxon>
        <taxon>Alphaproteobacteria</taxon>
        <taxon>Rhodobacterales</taxon>
        <taxon>Roseobacteraceae</taxon>
        <taxon>Palleronia</taxon>
    </lineage>
</organism>
<reference evidence="4" key="1">
    <citation type="submission" date="2020-12" db="EMBL/GenBank/DDBJ databases">
        <title>Bacterial taxonomy.</title>
        <authorList>
            <person name="Pan X."/>
        </authorList>
    </citation>
    <scope>NUCLEOTIDE SEQUENCE</scope>
    <source>
        <strain evidence="4">KCTC 52957</strain>
    </source>
</reference>
<dbReference type="InterPro" id="IPR031304">
    <property type="entry name" value="SLT_2"/>
</dbReference>
<accession>A0A934MDA4</accession>
<feature type="region of interest" description="Disordered" evidence="1">
    <location>
        <begin position="26"/>
        <end position="67"/>
    </location>
</feature>
<dbReference type="NCBIfam" id="TIGR02283">
    <property type="entry name" value="MltB_2"/>
    <property type="match status" value="1"/>
</dbReference>
<evidence type="ECO:0000313" key="5">
    <source>
        <dbReference type="Proteomes" id="UP000642488"/>
    </source>
</evidence>
<dbReference type="PANTHER" id="PTHR30163">
    <property type="entry name" value="MEMBRANE-BOUND LYTIC MUREIN TRANSGLYCOSYLASE B"/>
    <property type="match status" value="1"/>
</dbReference>
<comment type="caution">
    <text evidence="4">The sequence shown here is derived from an EMBL/GenBank/DDBJ whole genome shotgun (WGS) entry which is preliminary data.</text>
</comment>
<dbReference type="InterPro" id="IPR002477">
    <property type="entry name" value="Peptidoglycan-bd-like"/>
</dbReference>
<dbReference type="SUPFAM" id="SSF53955">
    <property type="entry name" value="Lysozyme-like"/>
    <property type="match status" value="1"/>
</dbReference>
<dbReference type="CDD" id="cd13399">
    <property type="entry name" value="Slt35-like"/>
    <property type="match status" value="1"/>
</dbReference>
<evidence type="ECO:0000313" key="4">
    <source>
        <dbReference type="EMBL" id="MBJ3763320.1"/>
    </source>
</evidence>
<dbReference type="Pfam" id="PF01471">
    <property type="entry name" value="PG_binding_1"/>
    <property type="match status" value="1"/>
</dbReference>
<feature type="domain" description="Transglycosylase SLT" evidence="3">
    <location>
        <begin position="77"/>
        <end position="368"/>
    </location>
</feature>
<evidence type="ECO:0000259" key="2">
    <source>
        <dbReference type="Pfam" id="PF01471"/>
    </source>
</evidence>
<dbReference type="EMBL" id="JAEKPD010000009">
    <property type="protein sequence ID" value="MBJ3763320.1"/>
    <property type="molecule type" value="Genomic_DNA"/>
</dbReference>